<name>A0A1I5ABB4_9GAMM</name>
<evidence type="ECO:0000313" key="4">
    <source>
        <dbReference type="Proteomes" id="UP000198968"/>
    </source>
</evidence>
<feature type="chain" id="PRO_5011745157" evidence="1">
    <location>
        <begin position="20"/>
        <end position="240"/>
    </location>
</feature>
<keyword evidence="1" id="KW-0732">Signal</keyword>
<organism evidence="3 4">
    <name type="scientific">Candidatus Pantoea varia</name>
    <dbReference type="NCBI Taxonomy" id="1881036"/>
    <lineage>
        <taxon>Bacteria</taxon>
        <taxon>Pseudomonadati</taxon>
        <taxon>Pseudomonadota</taxon>
        <taxon>Gammaproteobacteria</taxon>
        <taxon>Enterobacterales</taxon>
        <taxon>Erwiniaceae</taxon>
        <taxon>Pantoea</taxon>
    </lineage>
</organism>
<feature type="signal peptide" evidence="1">
    <location>
        <begin position="1"/>
        <end position="19"/>
    </location>
</feature>
<evidence type="ECO:0000259" key="2">
    <source>
        <dbReference type="PROSITE" id="PS51725"/>
    </source>
</evidence>
<proteinExistence type="predicted"/>
<dbReference type="PANTHER" id="PTHR33336">
    <property type="entry name" value="QUINOL MONOOXYGENASE YGIN-RELATED"/>
    <property type="match status" value="1"/>
</dbReference>
<dbReference type="RefSeq" id="WP_090963121.1">
    <property type="nucleotide sequence ID" value="NZ_FOVG01000001.1"/>
</dbReference>
<gene>
    <name evidence="3" type="ORF">SAMN05428971_1972</name>
</gene>
<evidence type="ECO:0000313" key="3">
    <source>
        <dbReference type="EMBL" id="SFN59767.1"/>
    </source>
</evidence>
<dbReference type="GO" id="GO:0004497">
    <property type="term" value="F:monooxygenase activity"/>
    <property type="evidence" value="ECO:0007669"/>
    <property type="project" value="UniProtKB-KW"/>
</dbReference>
<dbReference type="InterPro" id="IPR007138">
    <property type="entry name" value="ABM_dom"/>
</dbReference>
<evidence type="ECO:0000256" key="1">
    <source>
        <dbReference type="SAM" id="SignalP"/>
    </source>
</evidence>
<dbReference type="InterPro" id="IPR011008">
    <property type="entry name" value="Dimeric_a/b-barrel"/>
</dbReference>
<protein>
    <submittedName>
        <fullName evidence="3">Quinol monooxygenase YgiN</fullName>
    </submittedName>
</protein>
<dbReference type="OrthoDB" id="9812754at2"/>
<keyword evidence="3" id="KW-0560">Oxidoreductase</keyword>
<dbReference type="AlphaFoldDB" id="A0A1I5ABB4"/>
<dbReference type="InterPro" id="IPR050744">
    <property type="entry name" value="AI-2_Isomerase_LsrG"/>
</dbReference>
<dbReference type="Gene3D" id="3.30.70.100">
    <property type="match status" value="1"/>
</dbReference>
<feature type="domain" description="ABM" evidence="2">
    <location>
        <begin position="135"/>
        <end position="225"/>
    </location>
</feature>
<accession>A0A1I5ABB4</accession>
<dbReference type="PROSITE" id="PS51725">
    <property type="entry name" value="ABM"/>
    <property type="match status" value="2"/>
</dbReference>
<dbReference type="Proteomes" id="UP000198968">
    <property type="component" value="Unassembled WGS sequence"/>
</dbReference>
<keyword evidence="3" id="KW-0503">Monooxygenase</keyword>
<dbReference type="Pfam" id="PF03992">
    <property type="entry name" value="ABM"/>
    <property type="match status" value="2"/>
</dbReference>
<dbReference type="SUPFAM" id="SSF54909">
    <property type="entry name" value="Dimeric alpha+beta barrel"/>
    <property type="match status" value="2"/>
</dbReference>
<sequence length="240" mass="27227">MNNITALTLTLLMAGPVSAAALTEPTNRVINLHEMEIKPGKNGQYDEVARDNITRSLAEQPGTLAMYSLKHKENADQAFMIEMYASEEAYQQHLRSEPYRSFISRAPDLIGQKKSTLLVPQFLGDKPFVQNKETINNLVIVDVKPAVQQAFRDIVLPEMAESLKVEPGVLAMYAATDAKNKYRWFFYEIYASDAAYQQHRETPHFRDYIRLTAEMTDRKEAIPVMPALLKNRGALNSFVN</sequence>
<feature type="domain" description="ABM" evidence="2">
    <location>
        <begin position="29"/>
        <end position="118"/>
    </location>
</feature>
<dbReference type="PANTHER" id="PTHR33336:SF3">
    <property type="entry name" value="ABM DOMAIN-CONTAINING PROTEIN"/>
    <property type="match status" value="1"/>
</dbReference>
<reference evidence="4" key="1">
    <citation type="submission" date="2016-10" db="EMBL/GenBank/DDBJ databases">
        <authorList>
            <person name="Varghese N."/>
            <person name="Submissions S."/>
        </authorList>
    </citation>
    <scope>NUCLEOTIDE SEQUENCE [LARGE SCALE GENOMIC DNA]</scope>
    <source>
        <strain evidence="4">OV426</strain>
    </source>
</reference>
<keyword evidence="4" id="KW-1185">Reference proteome</keyword>
<dbReference type="EMBL" id="FOVG01000001">
    <property type="protein sequence ID" value="SFN59767.1"/>
    <property type="molecule type" value="Genomic_DNA"/>
</dbReference>